<feature type="compositionally biased region" description="Pro residues" evidence="1">
    <location>
        <begin position="63"/>
        <end position="85"/>
    </location>
</feature>
<dbReference type="PANTHER" id="PTHR21520:SF2">
    <property type="entry name" value="GLUTAMATE-RICH PROTEIN 2"/>
    <property type="match status" value="1"/>
</dbReference>
<feature type="compositionally biased region" description="Basic residues" evidence="1">
    <location>
        <begin position="218"/>
        <end position="230"/>
    </location>
</feature>
<evidence type="ECO:0000256" key="1">
    <source>
        <dbReference type="SAM" id="MobiDB-lite"/>
    </source>
</evidence>
<keyword evidence="2" id="KW-1185">Reference proteome</keyword>
<dbReference type="Proteomes" id="UP000515126">
    <property type="component" value="Chromosome 2"/>
</dbReference>
<proteinExistence type="predicted"/>
<reference evidence="3" key="1">
    <citation type="submission" date="2025-08" db="UniProtKB">
        <authorList>
            <consortium name="RefSeq"/>
        </authorList>
    </citation>
    <scope>IDENTIFICATION</scope>
</reference>
<protein>
    <submittedName>
        <fullName evidence="3">Glutamate-rich protein 2 isoform X3</fullName>
    </submittedName>
</protein>
<dbReference type="RefSeq" id="XP_021011004.1">
    <property type="nucleotide sequence ID" value="XM_021155345.2"/>
</dbReference>
<feature type="compositionally biased region" description="Basic and acidic residues" evidence="1">
    <location>
        <begin position="250"/>
        <end position="264"/>
    </location>
</feature>
<feature type="region of interest" description="Disordered" evidence="1">
    <location>
        <begin position="191"/>
        <end position="284"/>
    </location>
</feature>
<evidence type="ECO:0000313" key="2">
    <source>
        <dbReference type="Proteomes" id="UP000515126"/>
    </source>
</evidence>
<accession>A0A6P5PDL1</accession>
<dbReference type="CTD" id="285141"/>
<organism evidence="2 3">
    <name type="scientific">Mus caroli</name>
    <name type="common">Ryukyu mouse</name>
    <name type="synonym">Ricefield mouse</name>
    <dbReference type="NCBI Taxonomy" id="10089"/>
    <lineage>
        <taxon>Eukaryota</taxon>
        <taxon>Metazoa</taxon>
        <taxon>Chordata</taxon>
        <taxon>Craniata</taxon>
        <taxon>Vertebrata</taxon>
        <taxon>Euteleostomi</taxon>
        <taxon>Mammalia</taxon>
        <taxon>Eutheria</taxon>
        <taxon>Euarchontoglires</taxon>
        <taxon>Glires</taxon>
        <taxon>Rodentia</taxon>
        <taxon>Myomorpha</taxon>
        <taxon>Muroidea</taxon>
        <taxon>Muridae</taxon>
        <taxon>Murinae</taxon>
        <taxon>Mus</taxon>
        <taxon>Mus</taxon>
    </lineage>
</organism>
<dbReference type="PANTHER" id="PTHR21520">
    <property type="entry name" value="GLUTAMATE-RICH PROTEIN 2"/>
    <property type="match status" value="1"/>
</dbReference>
<name>A0A6P5PDL1_MUSCR</name>
<dbReference type="AlphaFoldDB" id="A0A6P5PDL1"/>
<feature type="region of interest" description="Disordered" evidence="1">
    <location>
        <begin position="324"/>
        <end position="354"/>
    </location>
</feature>
<feature type="compositionally biased region" description="Acidic residues" evidence="1">
    <location>
        <begin position="408"/>
        <end position="444"/>
    </location>
</feature>
<dbReference type="GeneID" id="110289166"/>
<dbReference type="InterPro" id="IPR026703">
    <property type="entry name" value="ERICH2"/>
</dbReference>
<feature type="region of interest" description="Disordered" evidence="1">
    <location>
        <begin position="405"/>
        <end position="444"/>
    </location>
</feature>
<gene>
    <name evidence="3" type="primary">Erich2</name>
</gene>
<feature type="region of interest" description="Disordered" evidence="1">
    <location>
        <begin position="56"/>
        <end position="152"/>
    </location>
</feature>
<evidence type="ECO:0000313" key="3">
    <source>
        <dbReference type="RefSeq" id="XP_021011004.1"/>
    </source>
</evidence>
<feature type="compositionally biased region" description="Polar residues" evidence="1">
    <location>
        <begin position="114"/>
        <end position="124"/>
    </location>
</feature>
<feature type="compositionally biased region" description="Low complexity" evidence="1">
    <location>
        <begin position="86"/>
        <end position="95"/>
    </location>
</feature>
<sequence length="444" mass="48179">MDTDLPVSLSPAFLKVTRIRGQACPRVCAPNLPRSATPSSSGRWATRAARSALRVVPAAGTVPAPPPPRALRPAPGPPRSAPLAPPLRRAVQSLGSSGGSRGSSRSPSGLHGNAASQARSSEPTASAERGWPSWSALRGNNLAGRPEGWASGTARLSKYCPRRTRSPSIPLENTLKETSCLSNYLDKTDVQASKSRQNGRLLLYDPKEKLMSGTNKEKSHKSHFGRRPRLSNKLYTSPAQIPGGANAFSAKKEASSKKSEDKASFKSIDNRPSSRSTENKDVLTNRQSDLWSSSFLKESAGETSKDLVLAKQEENRDYCLEDIEENLSDSTDGDGEEDSSNEDDEGPAKKATQAPLELMAEFLRAEMGRDYQLAKKLCQMILIYEPENPVAKEFFSLIEEILLKEKAQDEEDEEDSDEDSSSESEVDSSEDGSEDSSDECEDGS</sequence>
<feature type="compositionally biased region" description="Acidic residues" evidence="1">
    <location>
        <begin position="324"/>
        <end position="345"/>
    </location>
</feature>